<reference evidence="1 2" key="1">
    <citation type="submission" date="2020-02" db="EMBL/GenBank/DDBJ databases">
        <title>Comparative genomics of the hypocrealean fungal genus Beauvera.</title>
        <authorList>
            <person name="Showalter D.N."/>
            <person name="Bushley K.E."/>
            <person name="Rehner S.A."/>
        </authorList>
    </citation>
    <scope>NUCLEOTIDE SEQUENCE [LARGE SCALE GENOMIC DNA]</scope>
    <source>
        <strain evidence="1 2">ARSEF4384</strain>
    </source>
</reference>
<dbReference type="Proteomes" id="UP001397290">
    <property type="component" value="Unassembled WGS sequence"/>
</dbReference>
<evidence type="ECO:0000313" key="1">
    <source>
        <dbReference type="EMBL" id="KAK8140616.1"/>
    </source>
</evidence>
<protein>
    <submittedName>
        <fullName evidence="1">Uncharacterized protein</fullName>
    </submittedName>
</protein>
<keyword evidence="2" id="KW-1185">Reference proteome</keyword>
<evidence type="ECO:0000313" key="2">
    <source>
        <dbReference type="Proteomes" id="UP001397290"/>
    </source>
</evidence>
<sequence>GATVPLLKFTINASYDVLVTGLSGHFGAELVLSLPSLGFRPFGVDILPSATTNQTGSITSSEFISSMLCSSRIKHIIHAATLHKFHVETTPSKKL</sequence>
<dbReference type="EMBL" id="JAAHCF010002195">
    <property type="protein sequence ID" value="KAK8140616.1"/>
    <property type="molecule type" value="Genomic_DNA"/>
</dbReference>
<name>A0AAW0RF42_9HYPO</name>
<dbReference type="AlphaFoldDB" id="A0AAW0RF42"/>
<proteinExistence type="predicted"/>
<dbReference type="Gene3D" id="3.40.50.720">
    <property type="entry name" value="NAD(P)-binding Rossmann-like Domain"/>
    <property type="match status" value="1"/>
</dbReference>
<gene>
    <name evidence="1" type="ORF">G3M48_003296</name>
</gene>
<accession>A0AAW0RF42</accession>
<comment type="caution">
    <text evidence="1">The sequence shown here is derived from an EMBL/GenBank/DDBJ whole genome shotgun (WGS) entry which is preliminary data.</text>
</comment>
<dbReference type="SUPFAM" id="SSF51735">
    <property type="entry name" value="NAD(P)-binding Rossmann-fold domains"/>
    <property type="match status" value="1"/>
</dbReference>
<feature type="non-terminal residue" evidence="1">
    <location>
        <position position="1"/>
    </location>
</feature>
<feature type="non-terminal residue" evidence="1">
    <location>
        <position position="95"/>
    </location>
</feature>
<organism evidence="1 2">
    <name type="scientific">Beauveria asiatica</name>
    <dbReference type="NCBI Taxonomy" id="1069075"/>
    <lineage>
        <taxon>Eukaryota</taxon>
        <taxon>Fungi</taxon>
        <taxon>Dikarya</taxon>
        <taxon>Ascomycota</taxon>
        <taxon>Pezizomycotina</taxon>
        <taxon>Sordariomycetes</taxon>
        <taxon>Hypocreomycetidae</taxon>
        <taxon>Hypocreales</taxon>
        <taxon>Cordycipitaceae</taxon>
        <taxon>Beauveria</taxon>
    </lineage>
</organism>
<dbReference type="InterPro" id="IPR036291">
    <property type="entry name" value="NAD(P)-bd_dom_sf"/>
</dbReference>